<reference evidence="1 2" key="1">
    <citation type="journal article" date="2019" name="Nat. Ecol. Evol.">
        <title>Megaphylogeny resolves global patterns of mushroom evolution.</title>
        <authorList>
            <person name="Varga T."/>
            <person name="Krizsan K."/>
            <person name="Foldi C."/>
            <person name="Dima B."/>
            <person name="Sanchez-Garcia M."/>
            <person name="Sanchez-Ramirez S."/>
            <person name="Szollosi G.J."/>
            <person name="Szarkandi J.G."/>
            <person name="Papp V."/>
            <person name="Albert L."/>
            <person name="Andreopoulos W."/>
            <person name="Angelini C."/>
            <person name="Antonin V."/>
            <person name="Barry K.W."/>
            <person name="Bougher N.L."/>
            <person name="Buchanan P."/>
            <person name="Buyck B."/>
            <person name="Bense V."/>
            <person name="Catcheside P."/>
            <person name="Chovatia M."/>
            <person name="Cooper J."/>
            <person name="Damon W."/>
            <person name="Desjardin D."/>
            <person name="Finy P."/>
            <person name="Geml J."/>
            <person name="Haridas S."/>
            <person name="Hughes K."/>
            <person name="Justo A."/>
            <person name="Karasinski D."/>
            <person name="Kautmanova I."/>
            <person name="Kiss B."/>
            <person name="Kocsube S."/>
            <person name="Kotiranta H."/>
            <person name="LaButti K.M."/>
            <person name="Lechner B.E."/>
            <person name="Liimatainen K."/>
            <person name="Lipzen A."/>
            <person name="Lukacs Z."/>
            <person name="Mihaltcheva S."/>
            <person name="Morgado L.N."/>
            <person name="Niskanen T."/>
            <person name="Noordeloos M.E."/>
            <person name="Ohm R.A."/>
            <person name="Ortiz-Santana B."/>
            <person name="Ovrebo C."/>
            <person name="Racz N."/>
            <person name="Riley R."/>
            <person name="Savchenko A."/>
            <person name="Shiryaev A."/>
            <person name="Soop K."/>
            <person name="Spirin V."/>
            <person name="Szebenyi C."/>
            <person name="Tomsovsky M."/>
            <person name="Tulloss R.E."/>
            <person name="Uehling J."/>
            <person name="Grigoriev I.V."/>
            <person name="Vagvolgyi C."/>
            <person name="Papp T."/>
            <person name="Martin F.M."/>
            <person name="Miettinen O."/>
            <person name="Hibbett D.S."/>
            <person name="Nagy L.G."/>
        </authorList>
    </citation>
    <scope>NUCLEOTIDE SEQUENCE [LARGE SCALE GENOMIC DNA]</scope>
    <source>
        <strain evidence="1 2">NL-1719</strain>
    </source>
</reference>
<dbReference type="EMBL" id="ML208526">
    <property type="protein sequence ID" value="TFK63374.1"/>
    <property type="molecule type" value="Genomic_DNA"/>
</dbReference>
<evidence type="ECO:0000313" key="1">
    <source>
        <dbReference type="EMBL" id="TFK63374.1"/>
    </source>
</evidence>
<organism evidence="1 2">
    <name type="scientific">Pluteus cervinus</name>
    <dbReference type="NCBI Taxonomy" id="181527"/>
    <lineage>
        <taxon>Eukaryota</taxon>
        <taxon>Fungi</taxon>
        <taxon>Dikarya</taxon>
        <taxon>Basidiomycota</taxon>
        <taxon>Agaricomycotina</taxon>
        <taxon>Agaricomycetes</taxon>
        <taxon>Agaricomycetidae</taxon>
        <taxon>Agaricales</taxon>
        <taxon>Pluteineae</taxon>
        <taxon>Pluteaceae</taxon>
        <taxon>Pluteus</taxon>
    </lineage>
</organism>
<name>A0ACD3AD88_9AGAR</name>
<proteinExistence type="predicted"/>
<evidence type="ECO:0000313" key="2">
    <source>
        <dbReference type="Proteomes" id="UP000308600"/>
    </source>
</evidence>
<accession>A0ACD3AD88</accession>
<protein>
    <submittedName>
        <fullName evidence="1">Uncharacterized protein</fullName>
    </submittedName>
</protein>
<dbReference type="Proteomes" id="UP000308600">
    <property type="component" value="Unassembled WGS sequence"/>
</dbReference>
<gene>
    <name evidence="1" type="ORF">BDN72DRAFT_323324</name>
</gene>
<keyword evidence="2" id="KW-1185">Reference proteome</keyword>
<sequence>MNHSASLPLRIDGLPKESVYQKIDSEISNLEERIRALRTLRNSLSPASSMPVELLSKVFLYSCDLHDGFGLLDNYSDEDHEEFEPDADCWMRLIVSWVSRHWRQVAHGHPQLWNFIHNDGGNFKLPPGYVYHCRQLSKGLGLCVDLYGETDQTIRASMLELDQVEFLSITLHPGGMSGPLRLNPLSGPEWKQPAPMLRELRLSQASLTDRDLFSGTFPQLMRINLYQIRLDWDIPLLSCPALRIVEISNPITRVTVPRIIHLLQSLPHLTYCRFRDCVDSAIVPVHQRVRHPNLQHLRILDRASSSSCLLLGLDIPDASISTWHAAHSPNCVKNALAKFQEDVGWRWSTIRDIKSFQSPKFCDFSLSTPQANTYHFLFQGRTTWSDLNFITTACQSLPLENLESCSTDCLSVEAVTLLGKLKHLRKLRLVKECAVRQFVVVLQSGDLEEFDKGATATSPTVLFPALWELALVTMTSPSAYSGLPDVLASRKANGLGLKKLTFSKSKVSTQDTAPFALVVDVVLADHW</sequence>